<name>A0A6A1Q887_BALPH</name>
<evidence type="ECO:0000313" key="5">
    <source>
        <dbReference type="EMBL" id="KAB0403029.1"/>
    </source>
</evidence>
<dbReference type="InterPro" id="IPR007125">
    <property type="entry name" value="H2A/H2B/H3"/>
</dbReference>
<sequence length="136" mass="14788">AAAAAAAATSHHSSTSAASSLLSCRKEGGYKQGVLYTMAPTKTNACKQPVVKHSRKQPATKVTPKNMSYTEKAKKPHFYKPHTAADFKPDLHYQSAATGTFLEANQAYLVSLFEDTYLCVIHIKYVTIMPKDILPG</sequence>
<feature type="region of interest" description="Disordered" evidence="3">
    <location>
        <begin position="47"/>
        <end position="67"/>
    </location>
</feature>
<evidence type="ECO:0000259" key="4">
    <source>
        <dbReference type="Pfam" id="PF00125"/>
    </source>
</evidence>
<reference evidence="5 6" key="1">
    <citation type="journal article" date="2019" name="PLoS ONE">
        <title>Genomic analyses reveal an absence of contemporary introgressive admixture between fin whales and blue whales, despite known hybrids.</title>
        <authorList>
            <person name="Westbury M.V."/>
            <person name="Petersen B."/>
            <person name="Lorenzen E.D."/>
        </authorList>
    </citation>
    <scope>NUCLEOTIDE SEQUENCE [LARGE SCALE GENOMIC DNA]</scope>
    <source>
        <strain evidence="5">FinWhale-01</strain>
    </source>
</reference>
<feature type="domain" description="Core Histone H2A/H2B/H3" evidence="4">
    <location>
        <begin position="87"/>
        <end position="133"/>
    </location>
</feature>
<accession>A0A6A1Q887</accession>
<evidence type="ECO:0000256" key="2">
    <source>
        <dbReference type="ARBA" id="ARBA00022481"/>
    </source>
</evidence>
<evidence type="ECO:0000313" key="6">
    <source>
        <dbReference type="Proteomes" id="UP000437017"/>
    </source>
</evidence>
<comment type="similarity">
    <text evidence="1">Belongs to the histone H3 family.</text>
</comment>
<proteinExistence type="inferred from homology"/>
<dbReference type="Pfam" id="PF00125">
    <property type="entry name" value="Histone"/>
    <property type="match status" value="1"/>
</dbReference>
<dbReference type="AlphaFoldDB" id="A0A6A1Q887"/>
<feature type="non-terminal residue" evidence="5">
    <location>
        <position position="1"/>
    </location>
</feature>
<dbReference type="PANTHER" id="PTHR11426">
    <property type="entry name" value="HISTONE H3"/>
    <property type="match status" value="1"/>
</dbReference>
<evidence type="ECO:0000256" key="3">
    <source>
        <dbReference type="SAM" id="MobiDB-lite"/>
    </source>
</evidence>
<dbReference type="SUPFAM" id="SSF47113">
    <property type="entry name" value="Histone-fold"/>
    <property type="match status" value="1"/>
</dbReference>
<dbReference type="GO" id="GO:0000786">
    <property type="term" value="C:nucleosome"/>
    <property type="evidence" value="ECO:0007669"/>
    <property type="project" value="InterPro"/>
</dbReference>
<dbReference type="Proteomes" id="UP000437017">
    <property type="component" value="Unassembled WGS sequence"/>
</dbReference>
<organism evidence="5 6">
    <name type="scientific">Balaenoptera physalus</name>
    <name type="common">Fin whale</name>
    <name type="synonym">Balaena physalus</name>
    <dbReference type="NCBI Taxonomy" id="9770"/>
    <lineage>
        <taxon>Eukaryota</taxon>
        <taxon>Metazoa</taxon>
        <taxon>Chordata</taxon>
        <taxon>Craniata</taxon>
        <taxon>Vertebrata</taxon>
        <taxon>Euteleostomi</taxon>
        <taxon>Mammalia</taxon>
        <taxon>Eutheria</taxon>
        <taxon>Laurasiatheria</taxon>
        <taxon>Artiodactyla</taxon>
        <taxon>Whippomorpha</taxon>
        <taxon>Cetacea</taxon>
        <taxon>Mysticeti</taxon>
        <taxon>Balaenopteridae</taxon>
        <taxon>Balaenoptera</taxon>
    </lineage>
</organism>
<gene>
    <name evidence="5" type="ORF">E2I00_011926</name>
</gene>
<dbReference type="InterPro" id="IPR009072">
    <property type="entry name" value="Histone-fold"/>
</dbReference>
<dbReference type="InterPro" id="IPR000164">
    <property type="entry name" value="Histone_H3/CENP-A"/>
</dbReference>
<dbReference type="Gene3D" id="1.10.20.10">
    <property type="entry name" value="Histone, subunit A"/>
    <property type="match status" value="1"/>
</dbReference>
<keyword evidence="6" id="KW-1185">Reference proteome</keyword>
<dbReference type="GO" id="GO:0030527">
    <property type="term" value="F:structural constituent of chromatin"/>
    <property type="evidence" value="ECO:0007669"/>
    <property type="project" value="InterPro"/>
</dbReference>
<keyword evidence="2" id="KW-0488">Methylation</keyword>
<evidence type="ECO:0000256" key="1">
    <source>
        <dbReference type="ARBA" id="ARBA00010343"/>
    </source>
</evidence>
<dbReference type="EMBL" id="SGJD01000883">
    <property type="protein sequence ID" value="KAB0403029.1"/>
    <property type="molecule type" value="Genomic_DNA"/>
</dbReference>
<dbReference type="GO" id="GO:0046982">
    <property type="term" value="F:protein heterodimerization activity"/>
    <property type="evidence" value="ECO:0007669"/>
    <property type="project" value="InterPro"/>
</dbReference>
<comment type="caution">
    <text evidence="5">The sequence shown here is derived from an EMBL/GenBank/DDBJ whole genome shotgun (WGS) entry which is preliminary data.</text>
</comment>
<dbReference type="GO" id="GO:0003677">
    <property type="term" value="F:DNA binding"/>
    <property type="evidence" value="ECO:0007669"/>
    <property type="project" value="InterPro"/>
</dbReference>
<dbReference type="SMART" id="SM00428">
    <property type="entry name" value="H3"/>
    <property type="match status" value="1"/>
</dbReference>
<protein>
    <recommendedName>
        <fullName evidence="4">Core Histone H2A/H2B/H3 domain-containing protein</fullName>
    </recommendedName>
</protein>